<protein>
    <submittedName>
        <fullName evidence="1">Disease resistance protein</fullName>
    </submittedName>
</protein>
<keyword evidence="2" id="KW-1185">Reference proteome</keyword>
<sequence>MALGIFVTLLMKAGEYLVEPVGQQLRYLFCYNKNVENFHKEVEKLGDTRDSMQQCVEAAKRNGEEIRINIQKWLTNMDGVLAEVEGLGHELNSKKRCFNGLCPDWSSRYKFSKEAIKKTAIVTELQGNVKFGNVSVPVPPPSTEFILSNDLVTFQSTESTIDQIMEALQDDRCDIVGVYGMGGIGKTTLVKEVDLRKIQGQLADLLGLKFSEETEIGRAGRLYERLKKEKGVLIILDDIWSSINLAEVGIPRGKEHKGCKIILTTRQGHVCNTAMGDHMEKVPVRLLSTEESRDLFRKYVGGAVNNAPTLNCVAMEVARECQGLPLALVTIARALRDRDIEEWRTALQQLKKSKSVSIDDTEESVFSCLRLSYEYLRSDEMKLCFLLCCLFPEDHNIQIEDLARYSMEKRCLRDADTMEEARRKTHEIIMHLKASCLLLDSDKEGCVKMHDMVRDLAISIASEENNAFLGRAGVGLKEWPTTKTFDEYKCISLMTNNIKKLPQELKFPKLQILLMGENEGFEELPDACSVLPRFLTRPSSLLPGHDSISSSSLLPRVLTLPPSLQLLVHLRTFNLDRCKLGNIYILGKLKKLEILSFYGSDIKILPREIGELSNLKLLDLSFCQYLQTIPPNVISRLSQLEELYMGGSFHRWAIEGTKGERTNACLSELIPLLQLTVLCVELKNIACFPKGLLLHKLLKFEVTIGHDSIKCYPNSKRLCLREIKAPIPNEVKNQFQSIEELTMFCLEEINIIPDLDIGGLNSLKSLKVISCQSMFSLVNTNECSPPVIFAALEELHLRNLDNVDVICRGSLPTASLQKLRILKAERCCKFVPLILTSELLDMLRSLEEVTIARCEKVVMIFWLPMGEEEHMPLSTLTKLCLEALPSLFSIWNSSKLLARLQNLTVVEIRDCGYIKFIFPHSIAQSLQQLEILKIKGCPFLKRIVQGDQTDHTQAVGFPNLKVLQVEDCTDLTSLFSVTTAQSFRQLKELMIVKCERLVEIISHIKEEEEEEEEEENDEEILLPKVRSFEVRDSSSLKRLCSENFCVNLPTLKELVVDRCPMMGTFAADATAYGLQSASKMMKIQIDGQTLSATAFQKIFSGKVWIFLVSSSFLLGFNSKAYFFSRILD</sequence>
<evidence type="ECO:0000313" key="2">
    <source>
        <dbReference type="Proteomes" id="UP001060215"/>
    </source>
</evidence>
<evidence type="ECO:0000313" key="1">
    <source>
        <dbReference type="EMBL" id="KAI8006686.1"/>
    </source>
</evidence>
<reference evidence="1 2" key="1">
    <citation type="journal article" date="2022" name="Plant J.">
        <title>Chromosome-level genome of Camellia lanceoleosa provides a valuable resource for understanding genome evolution and self-incompatibility.</title>
        <authorList>
            <person name="Gong W."/>
            <person name="Xiao S."/>
            <person name="Wang L."/>
            <person name="Liao Z."/>
            <person name="Chang Y."/>
            <person name="Mo W."/>
            <person name="Hu G."/>
            <person name="Li W."/>
            <person name="Zhao G."/>
            <person name="Zhu H."/>
            <person name="Hu X."/>
            <person name="Ji K."/>
            <person name="Xiang X."/>
            <person name="Song Q."/>
            <person name="Yuan D."/>
            <person name="Jin S."/>
            <person name="Zhang L."/>
        </authorList>
    </citation>
    <scope>NUCLEOTIDE SEQUENCE [LARGE SCALE GENOMIC DNA]</scope>
    <source>
        <strain evidence="1">SQ_2022a</strain>
    </source>
</reference>
<dbReference type="Proteomes" id="UP001060215">
    <property type="component" value="Chromosome 7"/>
</dbReference>
<proteinExistence type="predicted"/>
<organism evidence="1 2">
    <name type="scientific">Camellia lanceoleosa</name>
    <dbReference type="NCBI Taxonomy" id="1840588"/>
    <lineage>
        <taxon>Eukaryota</taxon>
        <taxon>Viridiplantae</taxon>
        <taxon>Streptophyta</taxon>
        <taxon>Embryophyta</taxon>
        <taxon>Tracheophyta</taxon>
        <taxon>Spermatophyta</taxon>
        <taxon>Magnoliopsida</taxon>
        <taxon>eudicotyledons</taxon>
        <taxon>Gunneridae</taxon>
        <taxon>Pentapetalae</taxon>
        <taxon>asterids</taxon>
        <taxon>Ericales</taxon>
        <taxon>Theaceae</taxon>
        <taxon>Camellia</taxon>
    </lineage>
</organism>
<gene>
    <name evidence="1" type="ORF">LOK49_LG07G03364</name>
</gene>
<name>A0ACC0H498_9ERIC</name>
<dbReference type="EMBL" id="CM045764">
    <property type="protein sequence ID" value="KAI8006686.1"/>
    <property type="molecule type" value="Genomic_DNA"/>
</dbReference>
<comment type="caution">
    <text evidence="1">The sequence shown here is derived from an EMBL/GenBank/DDBJ whole genome shotgun (WGS) entry which is preliminary data.</text>
</comment>
<accession>A0ACC0H498</accession>